<dbReference type="InterPro" id="IPR023210">
    <property type="entry name" value="NADP_OxRdtase_dom"/>
</dbReference>
<dbReference type="Pfam" id="PF00248">
    <property type="entry name" value="Aldo_ket_red"/>
    <property type="match status" value="1"/>
</dbReference>
<dbReference type="Proteomes" id="UP000031307">
    <property type="component" value="Unassembled WGS sequence"/>
</dbReference>
<dbReference type="GO" id="GO:0016491">
    <property type="term" value="F:oxidoreductase activity"/>
    <property type="evidence" value="ECO:0007669"/>
    <property type="project" value="UniProtKB-KW"/>
</dbReference>
<protein>
    <submittedName>
        <fullName evidence="3">General stress protein 69</fullName>
        <ecNumber evidence="3">1.1.1.-</ecNumber>
    </submittedName>
</protein>
<sequence>MEFTTIPNVQKKASRVALGTWAIGGWMWGGSDEKLAISTIHKALDMGITVIDTAPVYGFGASEEIVGKALKQYGKREEIILATKVGLAWESEKIYRDSSRKRIFKEIEDSLKRLQVDYIDVYQVHWPDLDTPFSETAKALKELLDSGKIRAIGVSNYSVEQMKEFQKSAPLHVNQLPFNLFERELEETVLAYCLKHQVASLGYGSLCRGLLTGKMRKDSQFQGDDLRKSDPKFKEPHYAKYLACVDQLQQLAKQKYQRSLIALAIRWVLDKGISVALWGARKPEQLEAIDSIWGWKLNSDDLKEVDQILTRMIPHPIGPEFMAPPEHRRKP</sequence>
<dbReference type="FunFam" id="3.20.20.100:FF:000004">
    <property type="entry name" value="Oxidoreductase, aldo/keto reductase"/>
    <property type="match status" value="1"/>
</dbReference>
<dbReference type="AlphaFoldDB" id="A0A0C1E8X5"/>
<gene>
    <name evidence="3" type="primary">yhdN</name>
    <name evidence="3" type="ORF">DB43_GD00430</name>
</gene>
<evidence type="ECO:0000259" key="2">
    <source>
        <dbReference type="Pfam" id="PF00248"/>
    </source>
</evidence>
<feature type="domain" description="NADP-dependent oxidoreductase" evidence="2">
    <location>
        <begin position="16"/>
        <end position="309"/>
    </location>
</feature>
<dbReference type="RefSeq" id="WP_006341092.1">
    <property type="nucleotide sequence ID" value="NZ_JASBUT010000006.1"/>
</dbReference>
<name>A0A0C1E8X5_9BACT</name>
<proteinExistence type="predicted"/>
<dbReference type="SUPFAM" id="SSF51430">
    <property type="entry name" value="NAD(P)-linked oxidoreductase"/>
    <property type="match status" value="1"/>
</dbReference>
<dbReference type="EMBL" id="JSAM01000073">
    <property type="protein sequence ID" value="KIA77612.1"/>
    <property type="molecule type" value="Genomic_DNA"/>
</dbReference>
<dbReference type="InterPro" id="IPR050523">
    <property type="entry name" value="AKR_Detox_Biosynth"/>
</dbReference>
<reference evidence="3 4" key="1">
    <citation type="journal article" date="2014" name="Mol. Biol. Evol.">
        <title>Massive expansion of Ubiquitination-related gene families within the Chlamydiae.</title>
        <authorList>
            <person name="Domman D."/>
            <person name="Collingro A."/>
            <person name="Lagkouvardos I."/>
            <person name="Gehre L."/>
            <person name="Weinmaier T."/>
            <person name="Rattei T."/>
            <person name="Subtil A."/>
            <person name="Horn M."/>
        </authorList>
    </citation>
    <scope>NUCLEOTIDE SEQUENCE [LARGE SCALE GENOMIC DNA]</scope>
    <source>
        <strain evidence="3 4">OEW1</strain>
    </source>
</reference>
<comment type="caution">
    <text evidence="3">The sequence shown here is derived from an EMBL/GenBank/DDBJ whole genome shotgun (WGS) entry which is preliminary data.</text>
</comment>
<dbReference type="CDD" id="cd19148">
    <property type="entry name" value="AKR_AKR11B1"/>
    <property type="match status" value="1"/>
</dbReference>
<accession>A0A0C1E8X5</accession>
<dbReference type="OMA" id="HIMDSVE"/>
<evidence type="ECO:0000313" key="4">
    <source>
        <dbReference type="Proteomes" id="UP000031307"/>
    </source>
</evidence>
<dbReference type="PANTHER" id="PTHR43364:SF4">
    <property type="entry name" value="NAD(P)-LINKED OXIDOREDUCTASE SUPERFAMILY PROTEIN"/>
    <property type="match status" value="1"/>
</dbReference>
<keyword evidence="1 3" id="KW-0560">Oxidoreductase</keyword>
<dbReference type="PATRIC" id="fig|83552.4.peg.1253"/>
<dbReference type="PRINTS" id="PR00069">
    <property type="entry name" value="ALDKETRDTASE"/>
</dbReference>
<organism evidence="3 4">
    <name type="scientific">Parachlamydia acanthamoebae</name>
    <dbReference type="NCBI Taxonomy" id="83552"/>
    <lineage>
        <taxon>Bacteria</taxon>
        <taxon>Pseudomonadati</taxon>
        <taxon>Chlamydiota</taxon>
        <taxon>Chlamydiia</taxon>
        <taxon>Parachlamydiales</taxon>
        <taxon>Parachlamydiaceae</taxon>
        <taxon>Parachlamydia</taxon>
    </lineage>
</organism>
<dbReference type="Gene3D" id="3.20.20.100">
    <property type="entry name" value="NADP-dependent oxidoreductase domain"/>
    <property type="match status" value="1"/>
</dbReference>
<dbReference type="PANTHER" id="PTHR43364">
    <property type="entry name" value="NADH-SPECIFIC METHYLGLYOXAL REDUCTASE-RELATED"/>
    <property type="match status" value="1"/>
</dbReference>
<dbReference type="InterPro" id="IPR036812">
    <property type="entry name" value="NAD(P)_OxRdtase_dom_sf"/>
</dbReference>
<dbReference type="EC" id="1.1.1.-" evidence="3"/>
<dbReference type="InterPro" id="IPR018170">
    <property type="entry name" value="Aldo/ket_reductase_CS"/>
</dbReference>
<evidence type="ECO:0000256" key="1">
    <source>
        <dbReference type="ARBA" id="ARBA00023002"/>
    </source>
</evidence>
<evidence type="ECO:0000313" key="3">
    <source>
        <dbReference type="EMBL" id="KIA77612.1"/>
    </source>
</evidence>
<dbReference type="PROSITE" id="PS00062">
    <property type="entry name" value="ALDOKETO_REDUCTASE_2"/>
    <property type="match status" value="1"/>
</dbReference>
<dbReference type="InterPro" id="IPR020471">
    <property type="entry name" value="AKR"/>
</dbReference>
<dbReference type="GO" id="GO:0005829">
    <property type="term" value="C:cytosol"/>
    <property type="evidence" value="ECO:0007669"/>
    <property type="project" value="UniProtKB-ARBA"/>
</dbReference>